<keyword evidence="2" id="KW-1133">Transmembrane helix</keyword>
<organism evidence="4 5">
    <name type="scientific">Aspergillus novofumigatus (strain IBT 16806)</name>
    <dbReference type="NCBI Taxonomy" id="1392255"/>
    <lineage>
        <taxon>Eukaryota</taxon>
        <taxon>Fungi</taxon>
        <taxon>Dikarya</taxon>
        <taxon>Ascomycota</taxon>
        <taxon>Pezizomycotina</taxon>
        <taxon>Eurotiomycetes</taxon>
        <taxon>Eurotiomycetidae</taxon>
        <taxon>Eurotiales</taxon>
        <taxon>Aspergillaceae</taxon>
        <taxon>Aspergillus</taxon>
        <taxon>Aspergillus subgen. Fumigati</taxon>
    </lineage>
</organism>
<reference evidence="5" key="1">
    <citation type="journal article" date="2018" name="Proc. Natl. Acad. Sci. U.S.A.">
        <title>Linking secondary metabolites to gene clusters through genome sequencing of six diverse Aspergillus species.</title>
        <authorList>
            <person name="Kaerboelling I."/>
            <person name="Vesth T.C."/>
            <person name="Frisvad J.C."/>
            <person name="Nybo J.L."/>
            <person name="Theobald S."/>
            <person name="Kuo A."/>
            <person name="Bowyer P."/>
            <person name="Matsuda Y."/>
            <person name="Mondo S."/>
            <person name="Lyhne E.K."/>
            <person name="Kogle M.E."/>
            <person name="Clum A."/>
            <person name="Lipzen A."/>
            <person name="Salamov A."/>
            <person name="Ngan C.Y."/>
            <person name="Daum C."/>
            <person name="Chiniquy J."/>
            <person name="Barry K."/>
            <person name="LaButti K."/>
            <person name="Haridas S."/>
            <person name="Simmons B.A."/>
            <person name="Magnuson J.K."/>
            <person name="Mortensen U.H."/>
            <person name="Larsen T.O."/>
            <person name="Grigoriev I.V."/>
            <person name="Baker S.E."/>
            <person name="Andersen M.R."/>
        </authorList>
    </citation>
    <scope>NUCLEOTIDE SEQUENCE [LARGE SCALE GENOMIC DNA]</scope>
    <source>
        <strain evidence="5">IBT 16806</strain>
    </source>
</reference>
<keyword evidence="2" id="KW-0472">Membrane</keyword>
<dbReference type="VEuPathDB" id="FungiDB:P174DRAFT_406888"/>
<evidence type="ECO:0000313" key="4">
    <source>
        <dbReference type="EMBL" id="PKX94381.1"/>
    </source>
</evidence>
<keyword evidence="2" id="KW-0812">Transmembrane</keyword>
<keyword evidence="5" id="KW-1185">Reference proteome</keyword>
<dbReference type="EMBL" id="MSZS01000004">
    <property type="protein sequence ID" value="PKX94381.1"/>
    <property type="molecule type" value="Genomic_DNA"/>
</dbReference>
<comment type="caution">
    <text evidence="4">The sequence shown here is derived from an EMBL/GenBank/DDBJ whole genome shotgun (WGS) entry which is preliminary data.</text>
</comment>
<feature type="region of interest" description="Disordered" evidence="1">
    <location>
        <begin position="361"/>
        <end position="410"/>
    </location>
</feature>
<dbReference type="RefSeq" id="XP_024682976.1">
    <property type="nucleotide sequence ID" value="XM_024824120.1"/>
</dbReference>
<feature type="region of interest" description="Disordered" evidence="1">
    <location>
        <begin position="301"/>
        <end position="326"/>
    </location>
</feature>
<name>A0A2I1C9W5_ASPN1</name>
<feature type="compositionally biased region" description="Polar residues" evidence="1">
    <location>
        <begin position="401"/>
        <end position="410"/>
    </location>
</feature>
<dbReference type="STRING" id="1392255.A0A2I1C9W5"/>
<dbReference type="GeneID" id="36531445"/>
<dbReference type="OrthoDB" id="4501674at2759"/>
<dbReference type="Proteomes" id="UP000234474">
    <property type="component" value="Unassembled WGS sequence"/>
</dbReference>
<feature type="chain" id="PRO_5014132192" evidence="3">
    <location>
        <begin position="22"/>
        <end position="410"/>
    </location>
</feature>
<accession>A0A2I1C9W5</accession>
<feature type="signal peptide" evidence="3">
    <location>
        <begin position="1"/>
        <end position="21"/>
    </location>
</feature>
<sequence length="410" mass="45393">MQGRLLVMLALLCSAMYTLQSSSPFVCSPEPSIAVSALLPSLSKVVPASTPSSTAPKGIHSWPKDRWDSIYNFFKDKLHIQQLSLRENDRLNVELSDEVDTSEDSKRLDITIASGDSTKHRSLTGMETRAESAKSRRLASKTHGTRMPTALYKRTASSTVDSVTPTPSHKSFLKHWSYKKSSIAAAVIFIVITTVAFIALTVLLIRRLRQSWKRYKKGKRDFANSKYAAISPLDDNIANYSFGSTPKIRRSRELSISDKSRSTTKAYVAEEATRLEAVTRAFCAHADAVPVSPLGSFAAPKQSEARLPQASMPERPGKSESPAEPWRAGFVPKQVVVVSPLNRMVSGKAAEIGWQSSLRTIDDLSLPKPEAGPQRPHRKARREVRNPTPSTDQPFRLPSIERSTSPLFEF</sequence>
<keyword evidence="3" id="KW-0732">Signal</keyword>
<evidence type="ECO:0000256" key="3">
    <source>
        <dbReference type="SAM" id="SignalP"/>
    </source>
</evidence>
<dbReference type="OMA" id="HWSYKKS"/>
<proteinExistence type="predicted"/>
<evidence type="ECO:0000256" key="1">
    <source>
        <dbReference type="SAM" id="MobiDB-lite"/>
    </source>
</evidence>
<protein>
    <submittedName>
        <fullName evidence="4">Uncharacterized protein</fullName>
    </submittedName>
</protein>
<evidence type="ECO:0000313" key="5">
    <source>
        <dbReference type="Proteomes" id="UP000234474"/>
    </source>
</evidence>
<evidence type="ECO:0000256" key="2">
    <source>
        <dbReference type="SAM" id="Phobius"/>
    </source>
</evidence>
<dbReference type="AlphaFoldDB" id="A0A2I1C9W5"/>
<feature type="transmembrane region" description="Helical" evidence="2">
    <location>
        <begin position="183"/>
        <end position="205"/>
    </location>
</feature>
<gene>
    <name evidence="4" type="ORF">P174DRAFT_406888</name>
</gene>